<dbReference type="Proteomes" id="UP000053328">
    <property type="component" value="Unassembled WGS sequence"/>
</dbReference>
<evidence type="ECO:0000256" key="1">
    <source>
        <dbReference type="ARBA" id="ARBA00008072"/>
    </source>
</evidence>
<dbReference type="SUPFAM" id="SSF51735">
    <property type="entry name" value="NAD(P)-binding Rossmann-fold domains"/>
    <property type="match status" value="1"/>
</dbReference>
<protein>
    <recommendedName>
        <fullName evidence="3">Enoyl reductase (ER) domain-containing protein</fullName>
    </recommendedName>
</protein>
<name>A0A0D1ZZ72_9EURO</name>
<dbReference type="RefSeq" id="XP_016238173.1">
    <property type="nucleotide sequence ID" value="XM_016379496.1"/>
</dbReference>
<evidence type="ECO:0000256" key="2">
    <source>
        <dbReference type="ARBA" id="ARBA00023002"/>
    </source>
</evidence>
<dbReference type="InterPro" id="IPR020843">
    <property type="entry name" value="ER"/>
</dbReference>
<dbReference type="InterPro" id="IPR047122">
    <property type="entry name" value="Trans-enoyl_RdTase-like"/>
</dbReference>
<dbReference type="HOGENOM" id="CLU_026673_16_0_1"/>
<keyword evidence="2" id="KW-0560">Oxidoreductase</keyword>
<dbReference type="Pfam" id="PF08240">
    <property type="entry name" value="ADH_N"/>
    <property type="match status" value="1"/>
</dbReference>
<dbReference type="InterPro" id="IPR036291">
    <property type="entry name" value="NAD(P)-bd_dom_sf"/>
</dbReference>
<dbReference type="EMBL" id="KN847494">
    <property type="protein sequence ID" value="KIW17957.1"/>
    <property type="molecule type" value="Genomic_DNA"/>
</dbReference>
<dbReference type="STRING" id="91928.A0A0D1ZZ72"/>
<evidence type="ECO:0000259" key="3">
    <source>
        <dbReference type="SMART" id="SM00829"/>
    </source>
</evidence>
<dbReference type="Gene3D" id="3.90.180.10">
    <property type="entry name" value="Medium-chain alcohol dehydrogenases, catalytic domain"/>
    <property type="match status" value="1"/>
</dbReference>
<dbReference type="InterPro" id="IPR011032">
    <property type="entry name" value="GroES-like_sf"/>
</dbReference>
<dbReference type="GO" id="GO:0016651">
    <property type="term" value="F:oxidoreductase activity, acting on NAD(P)H"/>
    <property type="evidence" value="ECO:0007669"/>
    <property type="project" value="InterPro"/>
</dbReference>
<comment type="similarity">
    <text evidence="1">Belongs to the zinc-containing alcohol dehydrogenase family.</text>
</comment>
<keyword evidence="5" id="KW-1185">Reference proteome</keyword>
<dbReference type="SMART" id="SM00829">
    <property type="entry name" value="PKS_ER"/>
    <property type="match status" value="1"/>
</dbReference>
<proteinExistence type="inferred from homology"/>
<feature type="domain" description="Enoyl reductase (ER)" evidence="3">
    <location>
        <begin position="9"/>
        <end position="340"/>
    </location>
</feature>
<dbReference type="InterPro" id="IPR013154">
    <property type="entry name" value="ADH-like_N"/>
</dbReference>
<dbReference type="VEuPathDB" id="FungiDB:PV08_05152"/>
<dbReference type="SUPFAM" id="SSF50129">
    <property type="entry name" value="GroES-like"/>
    <property type="match status" value="1"/>
</dbReference>
<evidence type="ECO:0000313" key="4">
    <source>
        <dbReference type="EMBL" id="KIW17957.1"/>
    </source>
</evidence>
<dbReference type="CDD" id="cd08249">
    <property type="entry name" value="enoyl_reductase_like"/>
    <property type="match status" value="1"/>
</dbReference>
<reference evidence="4 5" key="1">
    <citation type="submission" date="2015-01" db="EMBL/GenBank/DDBJ databases">
        <title>The Genome Sequence of Exophiala spinifera CBS89968.</title>
        <authorList>
            <consortium name="The Broad Institute Genomics Platform"/>
            <person name="Cuomo C."/>
            <person name="de Hoog S."/>
            <person name="Gorbushina A."/>
            <person name="Stielow B."/>
            <person name="Teixiera M."/>
            <person name="Abouelleil A."/>
            <person name="Chapman S.B."/>
            <person name="Priest M."/>
            <person name="Young S.K."/>
            <person name="Wortman J."/>
            <person name="Nusbaum C."/>
            <person name="Birren B."/>
        </authorList>
    </citation>
    <scope>NUCLEOTIDE SEQUENCE [LARGE SCALE GENOMIC DNA]</scope>
    <source>
        <strain evidence="4 5">CBS 89968</strain>
    </source>
</reference>
<dbReference type="Gene3D" id="3.40.50.720">
    <property type="entry name" value="NAD(P)-binding Rossmann-like Domain"/>
    <property type="match status" value="1"/>
</dbReference>
<dbReference type="PANTHER" id="PTHR45348:SF5">
    <property type="entry name" value="OXIDOREDUCTASE, PUTATIVE (AFU_ORTHOLOGUE AFUA_8G01420)-RELATED"/>
    <property type="match status" value="1"/>
</dbReference>
<dbReference type="OrthoDB" id="3233595at2759"/>
<gene>
    <name evidence="4" type="ORF">PV08_05152</name>
</gene>
<accession>A0A0D1ZZ72</accession>
<evidence type="ECO:0000313" key="5">
    <source>
        <dbReference type="Proteomes" id="UP000053328"/>
    </source>
</evidence>
<dbReference type="GeneID" id="27332235"/>
<dbReference type="PANTHER" id="PTHR45348">
    <property type="entry name" value="HYPOTHETICAL OXIDOREDUCTASE (EUROFUNG)"/>
    <property type="match status" value="1"/>
</dbReference>
<organism evidence="4 5">
    <name type="scientific">Exophiala spinifera</name>
    <dbReference type="NCBI Taxonomy" id="91928"/>
    <lineage>
        <taxon>Eukaryota</taxon>
        <taxon>Fungi</taxon>
        <taxon>Dikarya</taxon>
        <taxon>Ascomycota</taxon>
        <taxon>Pezizomycotina</taxon>
        <taxon>Eurotiomycetes</taxon>
        <taxon>Chaetothyriomycetidae</taxon>
        <taxon>Chaetothyriales</taxon>
        <taxon>Herpotrichiellaceae</taxon>
        <taxon>Exophiala</taxon>
    </lineage>
</organism>
<sequence>MKSGHVYASTPESIEVKVLDQPIPTPGPNDIVIKVIVSGTNPKDWKLPVYWGGGQGMNTGDDIAGYVHALGKDVTGFRVGDRVAAFHEMTKPFGSFAEYALAWEKTTFHLPSHTTFEEAATIPLAAMTAALALFHRLGLPEPWVGDNSQARRDAQAGGVLVYGAASAVGAFAIKLLKRANIHPIIAVAGRGIPFVESIIDTSKGDTIIDYRKGNKAIVDSLKAAIPAGKRLLYAFDTVSENGSYQNIVQALDPRGNLALILPGLSGEGIPDTVNWGMTPVSAVHGFPLDLGDFGYAWFRLFTLGLKEGWLNGHPHEVIPGGLRGVQKGLENLGDGKASAVKYVYRIEETE</sequence>
<dbReference type="AlphaFoldDB" id="A0A0D1ZZ72"/>